<feature type="transmembrane region" description="Helical" evidence="7">
    <location>
        <begin position="214"/>
        <end position="233"/>
    </location>
</feature>
<feature type="transmembrane region" description="Helical" evidence="7">
    <location>
        <begin position="567"/>
        <end position="588"/>
    </location>
</feature>
<evidence type="ECO:0000256" key="4">
    <source>
        <dbReference type="ARBA" id="ARBA00022692"/>
    </source>
</evidence>
<feature type="transmembrane region" description="Helical" evidence="7">
    <location>
        <begin position="264"/>
        <end position="284"/>
    </location>
</feature>
<feature type="transmembrane region" description="Helical" evidence="7">
    <location>
        <begin position="405"/>
        <end position="423"/>
    </location>
</feature>
<evidence type="ECO:0000256" key="3">
    <source>
        <dbReference type="ARBA" id="ARBA00022475"/>
    </source>
</evidence>
<evidence type="ECO:0000313" key="10">
    <source>
        <dbReference type="Proteomes" id="UP000597341"/>
    </source>
</evidence>
<feature type="transmembrane region" description="Helical" evidence="7">
    <location>
        <begin position="348"/>
        <end position="373"/>
    </location>
</feature>
<evidence type="ECO:0000313" key="9">
    <source>
        <dbReference type="EMBL" id="GHE17820.1"/>
    </source>
</evidence>
<keyword evidence="3" id="KW-1003">Cell membrane</keyword>
<evidence type="ECO:0000256" key="7">
    <source>
        <dbReference type="SAM" id="Phobius"/>
    </source>
</evidence>
<dbReference type="InterPro" id="IPR004869">
    <property type="entry name" value="MMPL_dom"/>
</dbReference>
<dbReference type="InterPro" id="IPR000731">
    <property type="entry name" value="SSD"/>
</dbReference>
<keyword evidence="10" id="KW-1185">Reference proteome</keyword>
<feature type="domain" description="SSD" evidence="8">
    <location>
        <begin position="233"/>
        <end position="373"/>
    </location>
</feature>
<dbReference type="PROSITE" id="PS50156">
    <property type="entry name" value="SSD"/>
    <property type="match status" value="1"/>
</dbReference>
<dbReference type="Proteomes" id="UP000597341">
    <property type="component" value="Unassembled WGS sequence"/>
</dbReference>
<comment type="caution">
    <text evidence="9">The sequence shown here is derived from an EMBL/GenBank/DDBJ whole genome shotgun (WGS) entry which is preliminary data.</text>
</comment>
<accession>A0ABQ3HPN9</accession>
<feature type="transmembrane region" description="Helical" evidence="7">
    <location>
        <begin position="33"/>
        <end position="53"/>
    </location>
</feature>
<sequence length="765" mass="79552">MTTVTGGTLDHVTPRQPLLFRLGRTAARHRGRFVATWLVLVVLGFATSLGLLGNQSLFDRLESGDIDAPGQAQTGRELLAETGDGGLTVMLRVDGADLSDPALSGTVEDVVSRVEGVDGVGRVDSPMTTAGWPRDPRSLALVADNDPASGSFVVVAETGDDPGGPVQDAVVAELEAAGEELAPYAEETSVGGTGLLVDDIIGQISEDLKRGEGIALPLSLLLMVVVFGGFVAAGMPILGAVAAIAGGLTILLGFSHAIDLDASVVNIVTVMGLALSIDYGLLLVSRFREELAHVAPGVVPHDLTREQVEDAVAGAVATAGRTILFSALVVGISLSGLMLFEAPIMRAIGAAGVSVVVVALVVALTLVPALCALGAKRLGRRQGAEHAPDEGVFSRLAAVGQRRPGLTTFASVAVLLFLAVPALDLRLNTSGVELLPAHAEQRVFFEALEEDFPALAAPTVTVVAQATPGEVAAWVPELEMIDGVTRVDPPRDLGPIPRGVEATGADPDGPGLVSVAVHTEGGAMDDAARETAATLRDAGPGFPTWTTGQAASLQDFTDAVWDGAPWAALWIGGATFVLLFLLTGSVVIPLKALVLNVVSLGASLGVTVWVFQWGNLESLLAFDSAGGIESVIPLLVLAFGFGLSMDYEIFLLARIIELHEQGHDDDTAVRLGLQRSGRIITSAALIMVIVFAGFAAGDMLVIKQTGLALAVAVALDATIVRMVIVPATMTMLGRWNWWAPGWMKRIHARWGVSEHSSPLVRQPAP</sequence>
<reference evidence="10" key="1">
    <citation type="journal article" date="2019" name="Int. J. Syst. Evol. Microbiol.">
        <title>The Global Catalogue of Microorganisms (GCM) 10K type strain sequencing project: providing services to taxonomists for standard genome sequencing and annotation.</title>
        <authorList>
            <consortium name="The Broad Institute Genomics Platform"/>
            <consortium name="The Broad Institute Genome Sequencing Center for Infectious Disease"/>
            <person name="Wu L."/>
            <person name="Ma J."/>
        </authorList>
    </citation>
    <scope>NUCLEOTIDE SEQUENCE [LARGE SCALE GENOMIC DNA]</scope>
    <source>
        <strain evidence="10">CGMCC 1.12791</strain>
    </source>
</reference>
<evidence type="ECO:0000256" key="2">
    <source>
        <dbReference type="ARBA" id="ARBA00010157"/>
    </source>
</evidence>
<dbReference type="Pfam" id="PF03176">
    <property type="entry name" value="MMPL"/>
    <property type="match status" value="2"/>
</dbReference>
<feature type="transmembrane region" description="Helical" evidence="7">
    <location>
        <begin position="631"/>
        <end position="653"/>
    </location>
</feature>
<name>A0ABQ3HPN9_9ACTN</name>
<evidence type="ECO:0000256" key="6">
    <source>
        <dbReference type="ARBA" id="ARBA00023136"/>
    </source>
</evidence>
<feature type="transmembrane region" description="Helical" evidence="7">
    <location>
        <begin position="593"/>
        <end position="611"/>
    </location>
</feature>
<dbReference type="Gene3D" id="1.20.1640.10">
    <property type="entry name" value="Multidrug efflux transporter AcrB transmembrane domain"/>
    <property type="match status" value="2"/>
</dbReference>
<evidence type="ECO:0000256" key="5">
    <source>
        <dbReference type="ARBA" id="ARBA00022989"/>
    </source>
</evidence>
<dbReference type="PANTHER" id="PTHR33406">
    <property type="entry name" value="MEMBRANE PROTEIN MJ1562-RELATED"/>
    <property type="match status" value="1"/>
</dbReference>
<keyword evidence="6 7" id="KW-0472">Membrane</keyword>
<protein>
    <submittedName>
        <fullName evidence="9">Membrane protein</fullName>
    </submittedName>
</protein>
<dbReference type="PANTHER" id="PTHR33406:SF11">
    <property type="entry name" value="MEMBRANE PROTEIN SCO6666-RELATED"/>
    <property type="match status" value="1"/>
</dbReference>
<keyword evidence="4 7" id="KW-0812">Transmembrane</keyword>
<proteinExistence type="inferred from homology"/>
<keyword evidence="5 7" id="KW-1133">Transmembrane helix</keyword>
<evidence type="ECO:0000259" key="8">
    <source>
        <dbReference type="PROSITE" id="PS50156"/>
    </source>
</evidence>
<feature type="transmembrane region" description="Helical" evidence="7">
    <location>
        <begin position="679"/>
        <end position="701"/>
    </location>
</feature>
<dbReference type="InterPro" id="IPR050545">
    <property type="entry name" value="Mycobact_MmpL"/>
</dbReference>
<dbReference type="EMBL" id="BNAD01000006">
    <property type="protein sequence ID" value="GHE17820.1"/>
    <property type="molecule type" value="Genomic_DNA"/>
</dbReference>
<gene>
    <name evidence="9" type="ORF">GCM10011376_24300</name>
</gene>
<comment type="similarity">
    <text evidence="2">Belongs to the resistance-nodulation-cell division (RND) (TC 2.A.6) family. MmpL subfamily.</text>
</comment>
<dbReference type="SUPFAM" id="SSF82866">
    <property type="entry name" value="Multidrug efflux transporter AcrB transmembrane domain"/>
    <property type="match status" value="2"/>
</dbReference>
<feature type="transmembrane region" description="Helical" evidence="7">
    <location>
        <begin position="323"/>
        <end position="342"/>
    </location>
</feature>
<feature type="transmembrane region" description="Helical" evidence="7">
    <location>
        <begin position="240"/>
        <end position="258"/>
    </location>
</feature>
<comment type="subcellular location">
    <subcellularLocation>
        <location evidence="1">Cell membrane</location>
        <topology evidence="1">Multi-pass membrane protein</topology>
    </subcellularLocation>
</comment>
<organism evidence="9 10">
    <name type="scientific">Nocardioides flavus</name>
    <name type="common">ex Wang et al. 2016</name>
    <dbReference type="NCBI Taxonomy" id="2058780"/>
    <lineage>
        <taxon>Bacteria</taxon>
        <taxon>Bacillati</taxon>
        <taxon>Actinomycetota</taxon>
        <taxon>Actinomycetes</taxon>
        <taxon>Propionibacteriales</taxon>
        <taxon>Nocardioidaceae</taxon>
        <taxon>Nocardioides</taxon>
    </lineage>
</organism>
<evidence type="ECO:0000256" key="1">
    <source>
        <dbReference type="ARBA" id="ARBA00004651"/>
    </source>
</evidence>